<feature type="region of interest" description="Disordered" evidence="9">
    <location>
        <begin position="112"/>
        <end position="154"/>
    </location>
</feature>
<keyword evidence="4 8" id="KW-0708">Seed storage protein</keyword>
<dbReference type="SUPFAM" id="SSF51182">
    <property type="entry name" value="RmlC-like cupins"/>
    <property type="match status" value="1"/>
</dbReference>
<feature type="signal peptide" evidence="8">
    <location>
        <begin position="1"/>
        <end position="20"/>
    </location>
</feature>
<dbReference type="GO" id="GO:0043245">
    <property type="term" value="C:extraorganismal space"/>
    <property type="evidence" value="ECO:0007669"/>
    <property type="project" value="UniProtKB-ARBA"/>
</dbReference>
<dbReference type="InterPro" id="IPR050253">
    <property type="entry name" value="Seed_Storage-Functional"/>
</dbReference>
<dbReference type="InterPro" id="IPR006045">
    <property type="entry name" value="Cupin_1"/>
</dbReference>
<dbReference type="GO" id="GO:0048316">
    <property type="term" value="P:seed development"/>
    <property type="evidence" value="ECO:0007669"/>
    <property type="project" value="UniProtKB-ARBA"/>
</dbReference>
<dbReference type="STRING" id="106549.A0A540NRY9"/>
<feature type="compositionally biased region" description="Low complexity" evidence="9">
    <location>
        <begin position="120"/>
        <end position="130"/>
    </location>
</feature>
<comment type="subunit">
    <text evidence="6">Hexamer of two trimers; each subunit is composed of an acidic and a basic chain derived from a single precursor and linked by a disulfide bond.</text>
</comment>
<dbReference type="PANTHER" id="PTHR31189">
    <property type="entry name" value="OS03G0336100 PROTEIN-RELATED"/>
    <property type="match status" value="1"/>
</dbReference>
<comment type="similarity">
    <text evidence="1 8">Belongs to the 11S seed storage protein (globulins) family.</text>
</comment>
<dbReference type="InterPro" id="IPR022379">
    <property type="entry name" value="11S_seedstore_CS"/>
</dbReference>
<proteinExistence type="inferred from homology"/>
<keyword evidence="2 8" id="KW-0732">Signal</keyword>
<feature type="region of interest" description="Disordered" evidence="9">
    <location>
        <begin position="499"/>
        <end position="518"/>
    </location>
</feature>
<comment type="subunit">
    <text evidence="8">Hexamer; each subunit is composed of an acidic and a basic chain derived from a single precursor and linked by a disulfide bond.</text>
</comment>
<feature type="region of interest" description="Disordered" evidence="9">
    <location>
        <begin position="212"/>
        <end position="266"/>
    </location>
</feature>
<evidence type="ECO:0000313" key="11">
    <source>
        <dbReference type="EMBL" id="TQE13792.1"/>
    </source>
</evidence>
<dbReference type="PROSITE" id="PS00305">
    <property type="entry name" value="11S_SEED_STORAGE"/>
    <property type="match status" value="1"/>
</dbReference>
<dbReference type="CDD" id="cd02242">
    <property type="entry name" value="cupin_11S_legumin_N"/>
    <property type="match status" value="1"/>
</dbReference>
<dbReference type="AlphaFoldDB" id="A0A540NRY9"/>
<organism evidence="11 12">
    <name type="scientific">Malus baccata</name>
    <name type="common">Siberian crab apple</name>
    <name type="synonym">Pyrus baccata</name>
    <dbReference type="NCBI Taxonomy" id="106549"/>
    <lineage>
        <taxon>Eukaryota</taxon>
        <taxon>Viridiplantae</taxon>
        <taxon>Streptophyta</taxon>
        <taxon>Embryophyta</taxon>
        <taxon>Tracheophyta</taxon>
        <taxon>Spermatophyta</taxon>
        <taxon>Magnoliopsida</taxon>
        <taxon>eudicotyledons</taxon>
        <taxon>Gunneridae</taxon>
        <taxon>Pentapetalae</taxon>
        <taxon>rosids</taxon>
        <taxon>fabids</taxon>
        <taxon>Rosales</taxon>
        <taxon>Rosaceae</taxon>
        <taxon>Amygdaloideae</taxon>
        <taxon>Maleae</taxon>
        <taxon>Malus</taxon>
    </lineage>
</organism>
<feature type="domain" description="Cupin type-1" evidence="10">
    <location>
        <begin position="342"/>
        <end position="491"/>
    </location>
</feature>
<feature type="compositionally biased region" description="Low complexity" evidence="9">
    <location>
        <begin position="215"/>
        <end position="239"/>
    </location>
</feature>
<dbReference type="CDD" id="cd02243">
    <property type="entry name" value="cupin_11S_legumin_C"/>
    <property type="match status" value="1"/>
</dbReference>
<dbReference type="EMBL" id="VIEB01000009">
    <property type="protein sequence ID" value="TQE13792.1"/>
    <property type="molecule type" value="Genomic_DNA"/>
</dbReference>
<evidence type="ECO:0000256" key="4">
    <source>
        <dbReference type="ARBA" id="ARBA00023129"/>
    </source>
</evidence>
<evidence type="ECO:0000256" key="8">
    <source>
        <dbReference type="RuleBase" id="RU003681"/>
    </source>
</evidence>
<dbReference type="Pfam" id="PF00190">
    <property type="entry name" value="Cupin_1"/>
    <property type="match status" value="2"/>
</dbReference>
<protein>
    <recommendedName>
        <fullName evidence="7">11S seed storage protein</fullName>
    </recommendedName>
</protein>
<evidence type="ECO:0000256" key="2">
    <source>
        <dbReference type="ARBA" id="ARBA00022729"/>
    </source>
</evidence>
<dbReference type="Gene3D" id="2.60.120.10">
    <property type="entry name" value="Jelly Rolls"/>
    <property type="match status" value="3"/>
</dbReference>
<evidence type="ECO:0000256" key="9">
    <source>
        <dbReference type="SAM" id="MobiDB-lite"/>
    </source>
</evidence>
<dbReference type="FunFam" id="2.60.120.10:FF:000073">
    <property type="entry name" value="Glycinin G1"/>
    <property type="match status" value="1"/>
</dbReference>
<evidence type="ECO:0000256" key="5">
    <source>
        <dbReference type="ARBA" id="ARBA00023157"/>
    </source>
</evidence>
<evidence type="ECO:0000256" key="1">
    <source>
        <dbReference type="ARBA" id="ARBA00007178"/>
    </source>
</evidence>
<dbReference type="InterPro" id="IPR014710">
    <property type="entry name" value="RmlC-like_jellyroll"/>
</dbReference>
<gene>
    <name evidence="11" type="ORF">C1H46_000799</name>
</gene>
<keyword evidence="12" id="KW-1185">Reference proteome</keyword>
<evidence type="ECO:0000256" key="3">
    <source>
        <dbReference type="ARBA" id="ARBA00022761"/>
    </source>
</evidence>
<feature type="domain" description="Cupin type-1" evidence="10">
    <location>
        <begin position="33"/>
        <end position="286"/>
    </location>
</feature>
<dbReference type="InterPro" id="IPR006044">
    <property type="entry name" value="11S_seedstore_pln"/>
</dbReference>
<evidence type="ECO:0000313" key="12">
    <source>
        <dbReference type="Proteomes" id="UP000315295"/>
    </source>
</evidence>
<comment type="caution">
    <text evidence="11">The sequence shown here is derived from an EMBL/GenBank/DDBJ whole genome shotgun (WGS) entry which is preliminary data.</text>
</comment>
<comment type="function">
    <text evidence="8">Seed storage protein.</text>
</comment>
<dbReference type="InterPro" id="IPR011051">
    <property type="entry name" value="RmlC_Cupin_sf"/>
</dbReference>
<dbReference type="GO" id="GO:0034214">
    <property type="term" value="P:protein hexamerization"/>
    <property type="evidence" value="ECO:0007669"/>
    <property type="project" value="UniProtKB-ARBA"/>
</dbReference>
<keyword evidence="3 8" id="KW-0758">Storage protein</keyword>
<feature type="chain" id="PRO_5022250638" description="11S seed storage protein" evidence="8">
    <location>
        <begin position="21"/>
        <end position="518"/>
    </location>
</feature>
<evidence type="ECO:0000259" key="10">
    <source>
        <dbReference type="SMART" id="SM00835"/>
    </source>
</evidence>
<evidence type="ECO:0000256" key="6">
    <source>
        <dbReference type="ARBA" id="ARBA00062468"/>
    </source>
</evidence>
<sequence>MAKLFVFSLCLLLIINCSLGSRQQFQQQNECQFNQLQSREPDNQIQSEAGLTESWNPNDQQFQCAGVAMVRRTIQPNGLHLPSFLNSPQLIYIVQGRGVLGVAFPGCPETFEDSQDRQFQHQQQFQPFQPSRRHGGQGQQQQQSEENQDRHQKVRHIREGDIIALPAGVAYWSYNNGNQDLVAISLLDFSNEQNQLDQQPRRFYLAGNPQDEFSQQQGQRHQQGRQQQQQGRQQQQQQQGQGGQQERGQQGRRGQHQQGGNSNNLFAGFDTQMLAQALNVDEEIVNRLQGRNDDRNEIVQVQGQLDFVSPFSQGEQEGRRQMGGGGRANGLEETFCSMRLKENIRDPSNADFYNPQAGRVSVVNSGTLPILSALRLSAEHGVLYNNAIYSPYWNLNANELVYVIRGNARVQVVNENGDAILDDEVNEGQVFLIPQNHAVITQAGNQGFEYISFRTNDWALINTMAGRTAVLRAIPEDVLRNAFQIDRQQVRDLKNNRQETRVLSASSSSSRRPWSIMA</sequence>
<keyword evidence="5 8" id="KW-1015">Disulfide bond</keyword>
<accession>A0A540NRY9</accession>
<dbReference type="PANTHER" id="PTHR31189:SF35">
    <property type="entry name" value="12S SEED STORAGE PROTEIN CRB"/>
    <property type="match status" value="1"/>
</dbReference>
<reference evidence="11 12" key="1">
    <citation type="journal article" date="2019" name="G3 (Bethesda)">
        <title>Sequencing of a Wild Apple (Malus baccata) Genome Unravels the Differences Between Cultivated and Wild Apple Species Regarding Disease Resistance and Cold Tolerance.</title>
        <authorList>
            <person name="Chen X."/>
        </authorList>
    </citation>
    <scope>NUCLEOTIDE SEQUENCE [LARGE SCALE GENOMIC DNA]</scope>
    <source>
        <strain evidence="12">cv. Shandingzi</strain>
        <tissue evidence="11">Leaves</tissue>
    </source>
</reference>
<dbReference type="SMART" id="SM00835">
    <property type="entry name" value="Cupin_1"/>
    <property type="match status" value="2"/>
</dbReference>
<dbReference type="PRINTS" id="PR00439">
    <property type="entry name" value="11SGLOBULIN"/>
</dbReference>
<name>A0A540NRY9_MALBA</name>
<evidence type="ECO:0000256" key="7">
    <source>
        <dbReference type="ARBA" id="ARBA00081374"/>
    </source>
</evidence>
<dbReference type="Proteomes" id="UP000315295">
    <property type="component" value="Unassembled WGS sequence"/>
</dbReference>
<dbReference type="GO" id="GO:0045735">
    <property type="term" value="F:nutrient reservoir activity"/>
    <property type="evidence" value="ECO:0007669"/>
    <property type="project" value="UniProtKB-KW"/>
</dbReference>